<dbReference type="InterPro" id="IPR029055">
    <property type="entry name" value="Ntn_hydrolases_N"/>
</dbReference>
<dbReference type="InterPro" id="IPR001353">
    <property type="entry name" value="Proteasome_sua/b"/>
</dbReference>
<dbReference type="InterPro" id="IPR000243">
    <property type="entry name" value="Pept_T1A_subB"/>
</dbReference>
<accession>A0ABP1FQM5</accession>
<evidence type="ECO:0000256" key="6">
    <source>
        <dbReference type="ARBA" id="ARBA00022801"/>
    </source>
</evidence>
<name>A0ABP1FQM5_9CHLO</name>
<evidence type="ECO:0000256" key="1">
    <source>
        <dbReference type="ARBA" id="ARBA00001198"/>
    </source>
</evidence>
<sequence length="231" mass="24761">MDYSSSQAEQAPQTGTTIVAVSFDGGVVLGADSRVSTGNYVSNRASDKITCLADNVYMLRSGSAADTQAIADYVRHYAHMHSIEEDRDPRVKAVAKLVSQINYSNKNMLLGAMIVGGWDPERGGQIYGVPIGGTLVEQAWTTDGSGSTYIWGYLDAAYREGMSRQEAEELVKTALALAMSRDGSSGGLARLVTLTKAGAERKLINHDDIPAFWDELEVLKTNGTASSMVVV</sequence>
<evidence type="ECO:0000256" key="3">
    <source>
        <dbReference type="ARBA" id="ARBA00022490"/>
    </source>
</evidence>
<reference evidence="9 10" key="1">
    <citation type="submission" date="2024-06" db="EMBL/GenBank/DDBJ databases">
        <authorList>
            <person name="Kraege A."/>
            <person name="Thomma B."/>
        </authorList>
    </citation>
    <scope>NUCLEOTIDE SEQUENCE [LARGE SCALE GENOMIC DNA]</scope>
</reference>
<comment type="subcellular location">
    <subcellularLocation>
        <location evidence="8">Cytoplasm</location>
    </subcellularLocation>
    <subcellularLocation>
        <location evidence="8">Nucleus</location>
    </subcellularLocation>
</comment>
<evidence type="ECO:0000256" key="8">
    <source>
        <dbReference type="RuleBase" id="RU004203"/>
    </source>
</evidence>
<evidence type="ECO:0000313" key="9">
    <source>
        <dbReference type="EMBL" id="CAL5222234.1"/>
    </source>
</evidence>
<keyword evidence="7 8" id="KW-0647">Proteasome</keyword>
<proteinExistence type="inferred from homology"/>
<dbReference type="PROSITE" id="PS00854">
    <property type="entry name" value="PROTEASOME_BETA_1"/>
    <property type="match status" value="1"/>
</dbReference>
<dbReference type="PANTHER" id="PTHR32194">
    <property type="entry name" value="METALLOPROTEASE TLDD"/>
    <property type="match status" value="1"/>
</dbReference>
<dbReference type="PRINTS" id="PR00141">
    <property type="entry name" value="PROTEASOME"/>
</dbReference>
<dbReference type="SUPFAM" id="SSF56235">
    <property type="entry name" value="N-terminal nucleophile aminohydrolases (Ntn hydrolases)"/>
    <property type="match status" value="1"/>
</dbReference>
<keyword evidence="4" id="KW-0645">Protease</keyword>
<protein>
    <recommendedName>
        <fullName evidence="8">Proteasome subunit beta</fullName>
    </recommendedName>
</protein>
<dbReference type="InterPro" id="IPR023333">
    <property type="entry name" value="Proteasome_suB-type"/>
</dbReference>
<evidence type="ECO:0000256" key="7">
    <source>
        <dbReference type="ARBA" id="ARBA00022942"/>
    </source>
</evidence>
<dbReference type="Pfam" id="PF00227">
    <property type="entry name" value="Proteasome"/>
    <property type="match status" value="1"/>
</dbReference>
<dbReference type="Proteomes" id="UP001497392">
    <property type="component" value="Unassembled WGS sequence"/>
</dbReference>
<dbReference type="EMBL" id="CAXHTA020000006">
    <property type="protein sequence ID" value="CAL5222234.1"/>
    <property type="molecule type" value="Genomic_DNA"/>
</dbReference>
<evidence type="ECO:0000313" key="10">
    <source>
        <dbReference type="Proteomes" id="UP001497392"/>
    </source>
</evidence>
<dbReference type="Gene3D" id="3.60.20.10">
    <property type="entry name" value="Glutamine Phosphoribosylpyrophosphate, subunit 1, domain 1"/>
    <property type="match status" value="1"/>
</dbReference>
<keyword evidence="10" id="KW-1185">Reference proteome</keyword>
<comment type="subunit">
    <text evidence="8">Component of the proteasome complex.</text>
</comment>
<comment type="catalytic activity">
    <reaction evidence="1">
        <text>Cleavage of peptide bonds with very broad specificity.</text>
        <dbReference type="EC" id="3.4.25.1"/>
    </reaction>
</comment>
<dbReference type="PANTHER" id="PTHR32194:SF0">
    <property type="entry name" value="ATP-DEPENDENT PROTEASE SUBUNIT HSLV"/>
    <property type="match status" value="1"/>
</dbReference>
<dbReference type="CDD" id="cd03762">
    <property type="entry name" value="proteasome_beta_type_6"/>
    <property type="match status" value="1"/>
</dbReference>
<comment type="function">
    <text evidence="2">The proteasome is a multicatalytic proteinase complex which is characterized by its ability to cleave peptides with Arg, Phe, Tyr, Leu, and Glu adjacent to the leaving group at neutral or slightly basic pH. The proteasome has an ATP-dependent proteolytic activity.</text>
</comment>
<keyword evidence="6" id="KW-0378">Hydrolase</keyword>
<comment type="similarity">
    <text evidence="8">Belongs to the peptidase T1B family.</text>
</comment>
<comment type="caution">
    <text evidence="9">The sequence shown here is derived from an EMBL/GenBank/DDBJ whole genome shotgun (WGS) entry which is preliminary data.</text>
</comment>
<keyword evidence="3 8" id="KW-0963">Cytoplasm</keyword>
<evidence type="ECO:0000256" key="5">
    <source>
        <dbReference type="ARBA" id="ARBA00022698"/>
    </source>
</evidence>
<keyword evidence="8" id="KW-0539">Nucleus</keyword>
<gene>
    <name evidence="9" type="primary">g4568</name>
    <name evidence="9" type="ORF">VP750_LOCUS3893</name>
</gene>
<keyword evidence="5" id="KW-0888">Threonine protease</keyword>
<comment type="function">
    <text evidence="8">Component of the proteasome, a multicatalytic proteinase complex which is characterized by its ability to cleave peptides with Arg, Phe, Tyr, Leu, and Glu adjacent to the leaving group at neutral or slightly basic pH. The proteasome has an ATP-dependent proteolytic activity.</text>
</comment>
<dbReference type="PROSITE" id="PS51476">
    <property type="entry name" value="PROTEASOME_BETA_2"/>
    <property type="match status" value="1"/>
</dbReference>
<evidence type="ECO:0000256" key="2">
    <source>
        <dbReference type="ARBA" id="ARBA00002000"/>
    </source>
</evidence>
<evidence type="ECO:0000256" key="4">
    <source>
        <dbReference type="ARBA" id="ARBA00022670"/>
    </source>
</evidence>
<organism evidence="9 10">
    <name type="scientific">Coccomyxa viridis</name>
    <dbReference type="NCBI Taxonomy" id="1274662"/>
    <lineage>
        <taxon>Eukaryota</taxon>
        <taxon>Viridiplantae</taxon>
        <taxon>Chlorophyta</taxon>
        <taxon>core chlorophytes</taxon>
        <taxon>Trebouxiophyceae</taxon>
        <taxon>Trebouxiophyceae incertae sedis</taxon>
        <taxon>Coccomyxaceae</taxon>
        <taxon>Coccomyxa</taxon>
    </lineage>
</organism>
<dbReference type="InterPro" id="IPR016050">
    <property type="entry name" value="Proteasome_bsu_CS"/>
</dbReference>